<dbReference type="EMBL" id="FTNF01000008">
    <property type="protein sequence ID" value="SIR32886.1"/>
    <property type="molecule type" value="Genomic_DNA"/>
</dbReference>
<accession>A0A1N7A1K3</accession>
<gene>
    <name evidence="2" type="ORF">SAMN05444858_108206</name>
</gene>
<dbReference type="Proteomes" id="UP000186004">
    <property type="component" value="Unassembled WGS sequence"/>
</dbReference>
<evidence type="ECO:0008006" key="4">
    <source>
        <dbReference type="Google" id="ProtNLM"/>
    </source>
</evidence>
<evidence type="ECO:0000313" key="3">
    <source>
        <dbReference type="Proteomes" id="UP000186004"/>
    </source>
</evidence>
<sequence length="126" mass="13246">MGRIRRPLTVAAASIALVAAGAIAAPSPASAHWSCGRAAPPDLDTSGGHHTLEAANMRVGSSTRCAISGISYASQSLDYHCYALDINGVDTWTYVVNVQTKVGGWIRDDLLNDYGSGVWCPNQTNL</sequence>
<evidence type="ECO:0000313" key="2">
    <source>
        <dbReference type="EMBL" id="SIR32886.1"/>
    </source>
</evidence>
<organism evidence="2 3">
    <name type="scientific">Micromonospora avicenniae</name>
    <dbReference type="NCBI Taxonomy" id="1198245"/>
    <lineage>
        <taxon>Bacteria</taxon>
        <taxon>Bacillati</taxon>
        <taxon>Actinomycetota</taxon>
        <taxon>Actinomycetes</taxon>
        <taxon>Micromonosporales</taxon>
        <taxon>Micromonosporaceae</taxon>
        <taxon>Micromonospora</taxon>
    </lineage>
</organism>
<feature type="chain" id="PRO_5013179009" description="SH3 domain-containing protein" evidence="1">
    <location>
        <begin position="32"/>
        <end position="126"/>
    </location>
</feature>
<name>A0A1N7A1K3_9ACTN</name>
<reference evidence="2 3" key="1">
    <citation type="submission" date="2017-01" db="EMBL/GenBank/DDBJ databases">
        <authorList>
            <person name="Mah S.A."/>
            <person name="Swanson W.J."/>
            <person name="Moy G.W."/>
            <person name="Vacquier V.D."/>
        </authorList>
    </citation>
    <scope>NUCLEOTIDE SEQUENCE [LARGE SCALE GENOMIC DNA]</scope>
    <source>
        <strain evidence="2 3">DSM 45758</strain>
    </source>
</reference>
<protein>
    <recommendedName>
        <fullName evidence="4">SH3 domain-containing protein</fullName>
    </recommendedName>
</protein>
<dbReference type="STRING" id="1198245.SAMN05444858_108206"/>
<dbReference type="AlphaFoldDB" id="A0A1N7A1K3"/>
<evidence type="ECO:0000256" key="1">
    <source>
        <dbReference type="SAM" id="SignalP"/>
    </source>
</evidence>
<dbReference type="RefSeq" id="WP_245828261.1">
    <property type="nucleotide sequence ID" value="NZ_FTNF01000008.1"/>
</dbReference>
<keyword evidence="1" id="KW-0732">Signal</keyword>
<keyword evidence="3" id="KW-1185">Reference proteome</keyword>
<feature type="signal peptide" evidence="1">
    <location>
        <begin position="1"/>
        <end position="31"/>
    </location>
</feature>
<proteinExistence type="predicted"/>